<reference evidence="1 2" key="1">
    <citation type="submission" date="2021-08" db="EMBL/GenBank/DDBJ databases">
        <title>FDA dAtabase for Regulatory Grade micrObial Sequences (FDA-ARGOS): Supporting development and validation of Infectious Disease Dx tests.</title>
        <authorList>
            <person name="Sproer C."/>
            <person name="Gronow S."/>
            <person name="Severitt S."/>
            <person name="Schroder I."/>
            <person name="Tallon L."/>
            <person name="Sadzewicz L."/>
            <person name="Zhao X."/>
            <person name="Boylan J."/>
            <person name="Ott S."/>
            <person name="Bowen H."/>
            <person name="Vavikolanu K."/>
            <person name="Hazen T."/>
            <person name="Aluvathingal J."/>
            <person name="Nadendla S."/>
            <person name="Lowell S."/>
            <person name="Myers T."/>
            <person name="Yan Y."/>
            <person name="Sichtig H."/>
        </authorList>
    </citation>
    <scope>NUCLEOTIDE SEQUENCE [LARGE SCALE GENOMIC DNA]</scope>
    <source>
        <strain evidence="1 2">FDAARGOS_1460</strain>
    </source>
</reference>
<dbReference type="RefSeq" id="WP_223419275.1">
    <property type="nucleotide sequence ID" value="NZ_JAIPME010000002.1"/>
</dbReference>
<gene>
    <name evidence="1" type="ORF">K8P03_05890</name>
</gene>
<name>A0ABS7SZ40_9FIRM</name>
<accession>A0ABS7SZ40</accession>
<evidence type="ECO:0000313" key="1">
    <source>
        <dbReference type="EMBL" id="MBZ2386809.1"/>
    </source>
</evidence>
<protein>
    <submittedName>
        <fullName evidence="1">Uncharacterized protein</fullName>
    </submittedName>
</protein>
<proteinExistence type="predicted"/>
<organism evidence="1 2">
    <name type="scientific">Anaerococcus murdochii</name>
    <dbReference type="NCBI Taxonomy" id="411577"/>
    <lineage>
        <taxon>Bacteria</taxon>
        <taxon>Bacillati</taxon>
        <taxon>Bacillota</taxon>
        <taxon>Tissierellia</taxon>
        <taxon>Tissierellales</taxon>
        <taxon>Peptoniphilaceae</taxon>
        <taxon>Anaerococcus</taxon>
    </lineage>
</organism>
<dbReference type="EMBL" id="JAIPME010000002">
    <property type="protein sequence ID" value="MBZ2386809.1"/>
    <property type="molecule type" value="Genomic_DNA"/>
</dbReference>
<sequence>MDDISYNKLKDLLKIGHEIEFIFDDINCSINNLGDENHENAWVFSTNQKGEFTNTFLADFDDRKTLLESLDKIKIKEKSLEEVIDQELYDPSSLKIF</sequence>
<dbReference type="Proteomes" id="UP000734271">
    <property type="component" value="Unassembled WGS sequence"/>
</dbReference>
<keyword evidence="2" id="KW-1185">Reference proteome</keyword>
<comment type="caution">
    <text evidence="1">The sequence shown here is derived from an EMBL/GenBank/DDBJ whole genome shotgun (WGS) entry which is preliminary data.</text>
</comment>
<evidence type="ECO:0000313" key="2">
    <source>
        <dbReference type="Proteomes" id="UP000734271"/>
    </source>
</evidence>